<feature type="transmembrane region" description="Helical" evidence="1">
    <location>
        <begin position="20"/>
        <end position="38"/>
    </location>
</feature>
<proteinExistence type="predicted"/>
<dbReference type="EMBL" id="CADCUW010000266">
    <property type="protein sequence ID" value="CAA9413784.1"/>
    <property type="molecule type" value="Genomic_DNA"/>
</dbReference>
<keyword evidence="1" id="KW-0472">Membrane</keyword>
<accession>A0A6J4PHM4</accession>
<dbReference type="AlphaFoldDB" id="A0A6J4PHM4"/>
<evidence type="ECO:0000313" key="2">
    <source>
        <dbReference type="EMBL" id="CAA9413784.1"/>
    </source>
</evidence>
<name>A0A6J4PHM4_9ACTN</name>
<gene>
    <name evidence="2" type="ORF">AVDCRST_MAG01-01-1785</name>
</gene>
<organism evidence="2">
    <name type="scientific">uncultured Rubrobacteraceae bacterium</name>
    <dbReference type="NCBI Taxonomy" id="349277"/>
    <lineage>
        <taxon>Bacteria</taxon>
        <taxon>Bacillati</taxon>
        <taxon>Actinomycetota</taxon>
        <taxon>Rubrobacteria</taxon>
        <taxon>Rubrobacterales</taxon>
        <taxon>Rubrobacteraceae</taxon>
        <taxon>environmental samples</taxon>
    </lineage>
</organism>
<protein>
    <submittedName>
        <fullName evidence="2">Uncharacterized protein</fullName>
    </submittedName>
</protein>
<reference evidence="2" key="1">
    <citation type="submission" date="2020-02" db="EMBL/GenBank/DDBJ databases">
        <authorList>
            <person name="Meier V. D."/>
        </authorList>
    </citation>
    <scope>NUCLEOTIDE SEQUENCE</scope>
    <source>
        <strain evidence="2">AVDCRST_MAG01</strain>
    </source>
</reference>
<sequence>MALGASIRALFRFSRQSLHALRWIGVDHPLILLLFLVVF</sequence>
<keyword evidence="1" id="KW-1133">Transmembrane helix</keyword>
<keyword evidence="1" id="KW-0812">Transmembrane</keyword>
<evidence type="ECO:0000256" key="1">
    <source>
        <dbReference type="SAM" id="Phobius"/>
    </source>
</evidence>